<evidence type="ECO:0000256" key="3">
    <source>
        <dbReference type="ARBA" id="ARBA00022989"/>
    </source>
</evidence>
<feature type="transmembrane region" description="Helical" evidence="6">
    <location>
        <begin position="82"/>
        <end position="102"/>
    </location>
</feature>
<dbReference type="Proteomes" id="UP000813461">
    <property type="component" value="Unassembled WGS sequence"/>
</dbReference>
<feature type="transmembrane region" description="Helical" evidence="6">
    <location>
        <begin position="283"/>
        <end position="307"/>
    </location>
</feature>
<dbReference type="FunFam" id="1.10.3730.20:FF:000012">
    <property type="entry name" value="DUF803 domain-containing protein"/>
    <property type="match status" value="1"/>
</dbReference>
<keyword evidence="3 6" id="KW-1133">Transmembrane helix</keyword>
<gene>
    <name evidence="7" type="ORF">FB567DRAFT_519572</name>
</gene>
<name>A0A8K0RCW7_9PLEO</name>
<evidence type="ECO:0000256" key="6">
    <source>
        <dbReference type="SAM" id="Phobius"/>
    </source>
</evidence>
<dbReference type="Pfam" id="PF05653">
    <property type="entry name" value="Mg_trans_NIPA"/>
    <property type="match status" value="1"/>
</dbReference>
<feature type="transmembrane region" description="Helical" evidence="6">
    <location>
        <begin position="109"/>
        <end position="130"/>
    </location>
</feature>
<feature type="compositionally biased region" description="Basic and acidic residues" evidence="5">
    <location>
        <begin position="366"/>
        <end position="380"/>
    </location>
</feature>
<dbReference type="PANTHER" id="PTHR12570:SF86">
    <property type="entry name" value="ADR321CP"/>
    <property type="match status" value="1"/>
</dbReference>
<evidence type="ECO:0000313" key="7">
    <source>
        <dbReference type="EMBL" id="KAH7090321.1"/>
    </source>
</evidence>
<keyword evidence="8" id="KW-1185">Reference proteome</keyword>
<feature type="transmembrane region" description="Helical" evidence="6">
    <location>
        <begin position="150"/>
        <end position="170"/>
    </location>
</feature>
<dbReference type="Gene3D" id="1.10.3730.20">
    <property type="match status" value="1"/>
</dbReference>
<dbReference type="GO" id="GO:0015095">
    <property type="term" value="F:magnesium ion transmembrane transporter activity"/>
    <property type="evidence" value="ECO:0007669"/>
    <property type="project" value="InterPro"/>
</dbReference>
<feature type="transmembrane region" description="Helical" evidence="6">
    <location>
        <begin position="182"/>
        <end position="205"/>
    </location>
</feature>
<feature type="transmembrane region" description="Helical" evidence="6">
    <location>
        <begin position="56"/>
        <end position="76"/>
    </location>
</feature>
<dbReference type="InterPro" id="IPR008521">
    <property type="entry name" value="Mg_trans_NIPA"/>
</dbReference>
<comment type="caution">
    <text evidence="7">The sequence shown here is derived from an EMBL/GenBank/DDBJ whole genome shotgun (WGS) entry which is preliminary data.</text>
</comment>
<proteinExistence type="predicted"/>
<reference evidence="7" key="1">
    <citation type="journal article" date="2021" name="Nat. Commun.">
        <title>Genetic determinants of endophytism in the Arabidopsis root mycobiome.</title>
        <authorList>
            <person name="Mesny F."/>
            <person name="Miyauchi S."/>
            <person name="Thiergart T."/>
            <person name="Pickel B."/>
            <person name="Atanasova L."/>
            <person name="Karlsson M."/>
            <person name="Huettel B."/>
            <person name="Barry K.W."/>
            <person name="Haridas S."/>
            <person name="Chen C."/>
            <person name="Bauer D."/>
            <person name="Andreopoulos W."/>
            <person name="Pangilinan J."/>
            <person name="LaButti K."/>
            <person name="Riley R."/>
            <person name="Lipzen A."/>
            <person name="Clum A."/>
            <person name="Drula E."/>
            <person name="Henrissat B."/>
            <person name="Kohler A."/>
            <person name="Grigoriev I.V."/>
            <person name="Martin F.M."/>
            <person name="Hacquard S."/>
        </authorList>
    </citation>
    <scope>NUCLEOTIDE SEQUENCE</scope>
    <source>
        <strain evidence="7">MPI-SDFR-AT-0120</strain>
    </source>
</reference>
<dbReference type="InterPro" id="IPR037185">
    <property type="entry name" value="EmrE-like"/>
</dbReference>
<dbReference type="GO" id="GO:0016020">
    <property type="term" value="C:membrane"/>
    <property type="evidence" value="ECO:0007669"/>
    <property type="project" value="UniProtKB-SubCell"/>
</dbReference>
<evidence type="ECO:0000256" key="2">
    <source>
        <dbReference type="ARBA" id="ARBA00022692"/>
    </source>
</evidence>
<feature type="compositionally biased region" description="Basic and acidic residues" evidence="5">
    <location>
        <begin position="515"/>
        <end position="525"/>
    </location>
</feature>
<keyword evidence="4 6" id="KW-0472">Membrane</keyword>
<dbReference type="EMBL" id="JAGMVJ010000005">
    <property type="protein sequence ID" value="KAH7090321.1"/>
    <property type="molecule type" value="Genomic_DNA"/>
</dbReference>
<keyword evidence="2 6" id="KW-0812">Transmembrane</keyword>
<comment type="subcellular location">
    <subcellularLocation>
        <location evidence="1">Membrane</location>
        <topology evidence="1">Multi-pass membrane protein</topology>
    </subcellularLocation>
</comment>
<dbReference type="OrthoDB" id="2504919at2759"/>
<evidence type="ECO:0000256" key="1">
    <source>
        <dbReference type="ARBA" id="ARBA00004141"/>
    </source>
</evidence>
<evidence type="ECO:0000256" key="5">
    <source>
        <dbReference type="SAM" id="MobiDB-lite"/>
    </source>
</evidence>
<dbReference type="SUPFAM" id="SSF103481">
    <property type="entry name" value="Multidrug resistance efflux transporter EmrE"/>
    <property type="match status" value="1"/>
</dbReference>
<feature type="region of interest" description="Disordered" evidence="5">
    <location>
        <begin position="348"/>
        <end position="548"/>
    </location>
</feature>
<sequence>MVELSAGASIALGVIVGLVSTSVQSIGLTLQRKSHLLEEEKEDDYDRRPPYKRRRWQLGMLMFVVANIVGSTIQITTLPLPVLSTLQASGLVFNSICASIILNEPFTRYSFIGTMLVAIGALLIALFGAISEPSHNLDQLLVLLGRKHFLAWMFTTLFVVLMFVIANWFLKRLYPRSTPRLRLLRGMLFGCVSGILSAHSLLIAKSAVELLVRTIVDRHNQFNRWQSWMILIGLVVFALTQLYYMHRGLKLVSTSVLYPLVFCVYNIIAIVDGLIYFHQSSRLSGLHAGLIALGTVILLAGVVCLSWRLEDADDEPSSPVATKHMGRVPLPQTVLQPGIGLVHGHIMDEPEDPVDIDEEAPGLHGSLDEQAKRRSIDERTPLLQRAGTGPALTVTTRPRKRPVLETQQSNERASPSPRRPPRRRRMTISEETDEIWAELNDRDSLPSPARRSADLERRPRSGTLPARRRNTQSAWLNQMRRRSWFEGLGGGSQRSRSVSQGKRPVDSSSALLDHPNPDDGEHSDPDDVDTINQKRGSWGFGQRSSKGEDALGDWFKLKWWRKRWRDDSERRDDEDEET</sequence>
<feature type="transmembrane region" description="Helical" evidence="6">
    <location>
        <begin position="6"/>
        <end position="30"/>
    </location>
</feature>
<evidence type="ECO:0000256" key="4">
    <source>
        <dbReference type="ARBA" id="ARBA00023136"/>
    </source>
</evidence>
<dbReference type="PANTHER" id="PTHR12570">
    <property type="match status" value="1"/>
</dbReference>
<protein>
    <submittedName>
        <fullName evidence="7">Magnesium transporter NIPA-domain-containing protein</fullName>
    </submittedName>
</protein>
<feature type="transmembrane region" description="Helical" evidence="6">
    <location>
        <begin position="225"/>
        <end position="244"/>
    </location>
</feature>
<evidence type="ECO:0000313" key="8">
    <source>
        <dbReference type="Proteomes" id="UP000813461"/>
    </source>
</evidence>
<organism evidence="7 8">
    <name type="scientific">Paraphoma chrysanthemicola</name>
    <dbReference type="NCBI Taxonomy" id="798071"/>
    <lineage>
        <taxon>Eukaryota</taxon>
        <taxon>Fungi</taxon>
        <taxon>Dikarya</taxon>
        <taxon>Ascomycota</taxon>
        <taxon>Pezizomycotina</taxon>
        <taxon>Dothideomycetes</taxon>
        <taxon>Pleosporomycetidae</taxon>
        <taxon>Pleosporales</taxon>
        <taxon>Pleosporineae</taxon>
        <taxon>Phaeosphaeriaceae</taxon>
        <taxon>Paraphoma</taxon>
    </lineage>
</organism>
<dbReference type="AlphaFoldDB" id="A0A8K0RCW7"/>
<feature type="transmembrane region" description="Helical" evidence="6">
    <location>
        <begin position="256"/>
        <end position="277"/>
    </location>
</feature>
<accession>A0A8K0RCW7</accession>
<feature type="compositionally biased region" description="Acidic residues" evidence="5">
    <location>
        <begin position="349"/>
        <end position="360"/>
    </location>
</feature>